<dbReference type="AlphaFoldDB" id="A0A9P5XTG7"/>
<sequence>MQAFVILSYPFSFLCSLLLCYLTYYPLYLFSVVIFAYAGLSSASHCEVRAKELGRPNIIFVRKLKFPSHTSLLSTS</sequence>
<evidence type="ECO:0000256" key="1">
    <source>
        <dbReference type="SAM" id="Phobius"/>
    </source>
</evidence>
<gene>
    <name evidence="2" type="ORF">BDZ94DRAFT_1278220</name>
</gene>
<feature type="transmembrane region" description="Helical" evidence="1">
    <location>
        <begin position="12"/>
        <end position="40"/>
    </location>
</feature>
<dbReference type="EMBL" id="MU150697">
    <property type="protein sequence ID" value="KAF9455405.1"/>
    <property type="molecule type" value="Genomic_DNA"/>
</dbReference>
<keyword evidence="1" id="KW-0472">Membrane</keyword>
<organism evidence="2 3">
    <name type="scientific">Collybia nuda</name>
    <dbReference type="NCBI Taxonomy" id="64659"/>
    <lineage>
        <taxon>Eukaryota</taxon>
        <taxon>Fungi</taxon>
        <taxon>Dikarya</taxon>
        <taxon>Basidiomycota</taxon>
        <taxon>Agaricomycotina</taxon>
        <taxon>Agaricomycetes</taxon>
        <taxon>Agaricomycetidae</taxon>
        <taxon>Agaricales</taxon>
        <taxon>Tricholomatineae</taxon>
        <taxon>Clitocybaceae</taxon>
        <taxon>Collybia</taxon>
    </lineage>
</organism>
<comment type="caution">
    <text evidence="2">The sequence shown here is derived from an EMBL/GenBank/DDBJ whole genome shotgun (WGS) entry which is preliminary data.</text>
</comment>
<keyword evidence="1" id="KW-0812">Transmembrane</keyword>
<accession>A0A9P5XTG7</accession>
<name>A0A9P5XTG7_9AGAR</name>
<keyword evidence="3" id="KW-1185">Reference proteome</keyword>
<protein>
    <submittedName>
        <fullName evidence="2">Uncharacterized protein</fullName>
    </submittedName>
</protein>
<evidence type="ECO:0000313" key="2">
    <source>
        <dbReference type="EMBL" id="KAF9455405.1"/>
    </source>
</evidence>
<keyword evidence="1" id="KW-1133">Transmembrane helix</keyword>
<reference evidence="2" key="1">
    <citation type="submission" date="2020-11" db="EMBL/GenBank/DDBJ databases">
        <authorList>
            <consortium name="DOE Joint Genome Institute"/>
            <person name="Ahrendt S."/>
            <person name="Riley R."/>
            <person name="Andreopoulos W."/>
            <person name="Labutti K."/>
            <person name="Pangilinan J."/>
            <person name="Ruiz-Duenas F.J."/>
            <person name="Barrasa J.M."/>
            <person name="Sanchez-Garcia M."/>
            <person name="Camarero S."/>
            <person name="Miyauchi S."/>
            <person name="Serrano A."/>
            <person name="Linde D."/>
            <person name="Babiker R."/>
            <person name="Drula E."/>
            <person name="Ayuso-Fernandez I."/>
            <person name="Pacheco R."/>
            <person name="Padilla G."/>
            <person name="Ferreira P."/>
            <person name="Barriuso J."/>
            <person name="Kellner H."/>
            <person name="Castanera R."/>
            <person name="Alfaro M."/>
            <person name="Ramirez L."/>
            <person name="Pisabarro A.G."/>
            <person name="Kuo A."/>
            <person name="Tritt A."/>
            <person name="Lipzen A."/>
            <person name="He G."/>
            <person name="Yan M."/>
            <person name="Ng V."/>
            <person name="Cullen D."/>
            <person name="Martin F."/>
            <person name="Rosso M.-N."/>
            <person name="Henrissat B."/>
            <person name="Hibbett D."/>
            <person name="Martinez A.T."/>
            <person name="Grigoriev I.V."/>
        </authorList>
    </citation>
    <scope>NUCLEOTIDE SEQUENCE</scope>
    <source>
        <strain evidence="2">CBS 247.69</strain>
    </source>
</reference>
<proteinExistence type="predicted"/>
<dbReference type="Proteomes" id="UP000807353">
    <property type="component" value="Unassembled WGS sequence"/>
</dbReference>
<evidence type="ECO:0000313" key="3">
    <source>
        <dbReference type="Proteomes" id="UP000807353"/>
    </source>
</evidence>